<evidence type="ECO:0000256" key="2">
    <source>
        <dbReference type="SAM" id="Coils"/>
    </source>
</evidence>
<evidence type="ECO:0000313" key="6">
    <source>
        <dbReference type="Proteomes" id="UP000435877"/>
    </source>
</evidence>
<dbReference type="AlphaFoldDB" id="A0A5S9PQY5"/>
<proteinExistence type="predicted"/>
<dbReference type="Pfam" id="PF01145">
    <property type="entry name" value="Band_7"/>
    <property type="match status" value="1"/>
</dbReference>
<protein>
    <recommendedName>
        <fullName evidence="3">Band 7 domain-containing protein</fullName>
    </recommendedName>
</protein>
<dbReference type="EMBL" id="CACSIK010000002">
    <property type="protein sequence ID" value="CAA0106821.1"/>
    <property type="molecule type" value="Genomic_DNA"/>
</dbReference>
<dbReference type="Proteomes" id="UP000435877">
    <property type="component" value="Unassembled WGS sequence"/>
</dbReference>
<name>A0A5S9PQY5_9GAMM</name>
<dbReference type="InterPro" id="IPR036013">
    <property type="entry name" value="Band_7/SPFH_dom_sf"/>
</dbReference>
<evidence type="ECO:0000313" key="5">
    <source>
        <dbReference type="EMBL" id="CAA0106821.1"/>
    </source>
</evidence>
<dbReference type="Gene3D" id="3.30.479.30">
    <property type="entry name" value="Band 7 domain"/>
    <property type="match status" value="1"/>
</dbReference>
<dbReference type="GO" id="GO:0016020">
    <property type="term" value="C:membrane"/>
    <property type="evidence" value="ECO:0007669"/>
    <property type="project" value="UniProtKB-SubCell"/>
</dbReference>
<evidence type="ECO:0000313" key="4">
    <source>
        <dbReference type="EMBL" id="CAA0106633.1"/>
    </source>
</evidence>
<keyword evidence="6" id="KW-1185">Reference proteome</keyword>
<feature type="domain" description="Band 7" evidence="3">
    <location>
        <begin position="15"/>
        <end position="192"/>
    </location>
</feature>
<gene>
    <name evidence="5" type="ORF">IHBHHGIJ_02992</name>
    <name evidence="4" type="ORF">KFEGEMFD_02365</name>
</gene>
<accession>A0A5S9PQY5</accession>
<organism evidence="4 7">
    <name type="scientific">Zhongshania aliphaticivorans</name>
    <dbReference type="NCBI Taxonomy" id="1470434"/>
    <lineage>
        <taxon>Bacteria</taxon>
        <taxon>Pseudomonadati</taxon>
        <taxon>Pseudomonadota</taxon>
        <taxon>Gammaproteobacteria</taxon>
        <taxon>Cellvibrionales</taxon>
        <taxon>Spongiibacteraceae</taxon>
        <taxon>Zhongshania</taxon>
    </lineage>
</organism>
<dbReference type="OrthoDB" id="3469168at2"/>
<dbReference type="SUPFAM" id="SSF117892">
    <property type="entry name" value="Band 7/SPFH domain"/>
    <property type="match status" value="1"/>
</dbReference>
<reference evidence="6 7" key="1">
    <citation type="submission" date="2019-11" db="EMBL/GenBank/DDBJ databases">
        <authorList>
            <person name="Holert J."/>
        </authorList>
    </citation>
    <scope>NUCLEOTIDE SEQUENCE [LARGE SCALE GENOMIC DNA]</scope>
    <source>
        <strain evidence="4">BC3_2A</strain>
        <strain evidence="5">SB11_1A</strain>
    </source>
</reference>
<evidence type="ECO:0000313" key="7">
    <source>
        <dbReference type="Proteomes" id="UP000439591"/>
    </source>
</evidence>
<dbReference type="RefSeq" id="WP_159269772.1">
    <property type="nucleotide sequence ID" value="NZ_CACSIK010000002.1"/>
</dbReference>
<dbReference type="EMBL" id="CACSIM010000003">
    <property type="protein sequence ID" value="CAA0106633.1"/>
    <property type="molecule type" value="Genomic_DNA"/>
</dbReference>
<comment type="subcellular location">
    <subcellularLocation>
        <location evidence="1">Membrane</location>
        <topology evidence="1">Single-pass membrane protein</topology>
    </subcellularLocation>
</comment>
<evidence type="ECO:0000256" key="1">
    <source>
        <dbReference type="ARBA" id="ARBA00004167"/>
    </source>
</evidence>
<feature type="coiled-coil region" evidence="2">
    <location>
        <begin position="215"/>
        <end position="278"/>
    </location>
</feature>
<dbReference type="Proteomes" id="UP000439591">
    <property type="component" value="Unassembled WGS sequence"/>
</dbReference>
<keyword evidence="2" id="KW-0175">Coiled coil</keyword>
<evidence type="ECO:0000259" key="3">
    <source>
        <dbReference type="Pfam" id="PF01145"/>
    </source>
</evidence>
<dbReference type="InterPro" id="IPR001107">
    <property type="entry name" value="Band_7"/>
</dbReference>
<sequence length="339" mass="37633">MLGFQYFKADPTVHVIQTSSGQIKRQGKGLSFFYYAPKTSLTAIPMSAKDVPFIFNLQTADYQHLRVQGQLSYRAADPQKLADMLNFTLNENGKEYISEDPTTLGDRVVRVAQGVIQEEIQTTTLRQALTRLKELDTRLKTALISSTPLQQLGITVIDAMLVALTPTPETAKALEAEARESILKDADDAIYDRRKSAVEQERTIKEAELQTEMTINNKQQEIAEAELDNQRTLTRKRAESRAEQMAADISAEETRKALVELAQTNKKIEADAEAYAIEIRAKAASSVPVEYVKAMAMASMDPQQLFAVAMDNFAVNANKIGSLHIGPDTLNSLLKDYNG</sequence>